<organism evidence="3 4">
    <name type="scientific">Corynebacterium epidermidicanis</name>
    <dbReference type="NCBI Taxonomy" id="1050174"/>
    <lineage>
        <taxon>Bacteria</taxon>
        <taxon>Bacillati</taxon>
        <taxon>Actinomycetota</taxon>
        <taxon>Actinomycetes</taxon>
        <taxon>Mycobacteriales</taxon>
        <taxon>Corynebacteriaceae</taxon>
        <taxon>Corynebacterium</taxon>
    </lineage>
</organism>
<gene>
    <name evidence="3" type="ORF">CEPID_10645</name>
</gene>
<dbReference type="PATRIC" id="fig|1050174.4.peg.2143"/>
<dbReference type="SUPFAM" id="SSF110221">
    <property type="entry name" value="AbfB domain"/>
    <property type="match status" value="1"/>
</dbReference>
<feature type="domain" description="Alpha-L-arabinofuranosidase B arabinose-binding" evidence="2">
    <location>
        <begin position="184"/>
        <end position="281"/>
    </location>
</feature>
<dbReference type="InterPro" id="IPR007934">
    <property type="entry name" value="AbfB_ABD"/>
</dbReference>
<keyword evidence="1" id="KW-0732">Signal</keyword>
<dbReference type="GO" id="GO:0046556">
    <property type="term" value="F:alpha-L-arabinofuranosidase activity"/>
    <property type="evidence" value="ECO:0007669"/>
    <property type="project" value="InterPro"/>
</dbReference>
<feature type="chain" id="PRO_5005184514" evidence="1">
    <location>
        <begin position="31"/>
        <end position="296"/>
    </location>
</feature>
<proteinExistence type="predicted"/>
<sequence>MIRSTRVRAQSLLPFALAMALSITPFTAQAADTVTIFDGDGGLVQQPCNAAGEQIRIDSSSFTTMSVCFGLTRPTGWIATHITGSYGVVNNLKVPAHIAFKLPDGAVYWQETVDPGKVATIDVARTGSTVVEIQVTPVSTNTGPATGTLTASTDAAPNYVSFRSANQVTSGTVMRVTWNGIGATTLDKNSAFTDRLDGTFKVVKGLDGSACVSLESASYPGAYLTAVSNTTLALSNTPAAARATFCPVATSPTSAQQLRLAADQTKALALSGSAVTLASTSSPTAAWFVDSGLARP</sequence>
<evidence type="ECO:0000313" key="4">
    <source>
        <dbReference type="Proteomes" id="UP000035368"/>
    </source>
</evidence>
<protein>
    <submittedName>
        <fullName evidence="3">Alpha-L-arabinofuranosidase B (ABFB)</fullName>
    </submittedName>
</protein>
<feature type="signal peptide" evidence="1">
    <location>
        <begin position="1"/>
        <end position="30"/>
    </location>
</feature>
<evidence type="ECO:0000313" key="3">
    <source>
        <dbReference type="EMBL" id="AKK03958.1"/>
    </source>
</evidence>
<dbReference type="RefSeq" id="WP_052843530.1">
    <property type="nucleotide sequence ID" value="NZ_CP011541.1"/>
</dbReference>
<evidence type="ECO:0000256" key="1">
    <source>
        <dbReference type="SAM" id="SignalP"/>
    </source>
</evidence>
<dbReference type="AlphaFoldDB" id="A0A0G3GWQ2"/>
<dbReference type="InterPro" id="IPR036195">
    <property type="entry name" value="AbfB_ABD_sf"/>
</dbReference>
<dbReference type="GO" id="GO:0046373">
    <property type="term" value="P:L-arabinose metabolic process"/>
    <property type="evidence" value="ECO:0007669"/>
    <property type="project" value="InterPro"/>
</dbReference>
<dbReference type="Pfam" id="PF05270">
    <property type="entry name" value="AbfB"/>
    <property type="match status" value="1"/>
</dbReference>
<dbReference type="EMBL" id="CP011541">
    <property type="protein sequence ID" value="AKK03958.1"/>
    <property type="molecule type" value="Genomic_DNA"/>
</dbReference>
<dbReference type="KEGG" id="cei:CEPID_10645"/>
<evidence type="ECO:0000259" key="2">
    <source>
        <dbReference type="Pfam" id="PF05270"/>
    </source>
</evidence>
<reference evidence="3 4" key="1">
    <citation type="submission" date="2015-05" db="EMBL/GenBank/DDBJ databases">
        <title>Complete genome sequence of Corynebacterium epidermidicanis DSM 45586, isolated from the skin of a dog suffering from pruritus.</title>
        <authorList>
            <person name="Ruckert C."/>
            <person name="Albersmeier A."/>
            <person name="Winkler A."/>
            <person name="Tauch A."/>
        </authorList>
    </citation>
    <scope>NUCLEOTIDE SEQUENCE [LARGE SCALE GENOMIC DNA]</scope>
    <source>
        <strain evidence="3 4">DSM 45586</strain>
    </source>
</reference>
<dbReference type="OrthoDB" id="4415379at2"/>
<accession>A0A0G3GWQ2</accession>
<name>A0A0G3GWQ2_9CORY</name>
<keyword evidence="4" id="KW-1185">Reference proteome</keyword>
<dbReference type="Proteomes" id="UP000035368">
    <property type="component" value="Chromosome"/>
</dbReference>
<dbReference type="STRING" id="1050174.CEPID_10645"/>
<dbReference type="Gene3D" id="2.80.10.50">
    <property type="match status" value="1"/>
</dbReference>